<sequence length="374" mass="42544">MFTTEAKATAAAWPRGGGSALLVEDQWQIAYVKYTATTPPVQKTQVNLIFAHGAGMNKSVWKQHIQRLYEQNRDAPWHLEHVLSVDIANHGDSALLNKGKLAWGFDWRDGGRDLVLVVKHEAQSTGDLMPSPTSMNILVGHSFGGFSCTYAAHLEPTLFGGCIAVEPVLFVINELKDFFFRRLQKIDRAILDTFDLMEQAVEYFRKRSLYRTLEPAVLKDLMEDELYEENGKIKCKASKEAQMALYCTSMYSLDIDQEVLRLIRVLYLHIVGKDAEWNLPQTVDFVRDSIPEGLLEQKAIPGTHLMFGEHVADTVEAISLFCAARAKFSEEHRAEHPVVKYGGNRQKMMQNMLPIIYEGNYDEAFWYARPRPKL</sequence>
<accession>A0A4P9Z9S0</accession>
<dbReference type="Proteomes" id="UP000268321">
    <property type="component" value="Unassembled WGS sequence"/>
</dbReference>
<dbReference type="Pfam" id="PF12697">
    <property type="entry name" value="Abhydrolase_6"/>
    <property type="match status" value="1"/>
</dbReference>
<evidence type="ECO:0000313" key="3">
    <source>
        <dbReference type="Proteomes" id="UP000268321"/>
    </source>
</evidence>
<organism evidence="2 3">
    <name type="scientific">Metschnikowia bicuspidata</name>
    <dbReference type="NCBI Taxonomy" id="27322"/>
    <lineage>
        <taxon>Eukaryota</taxon>
        <taxon>Fungi</taxon>
        <taxon>Dikarya</taxon>
        <taxon>Ascomycota</taxon>
        <taxon>Saccharomycotina</taxon>
        <taxon>Pichiomycetes</taxon>
        <taxon>Metschnikowiaceae</taxon>
        <taxon>Metschnikowia</taxon>
    </lineage>
</organism>
<proteinExistence type="predicted"/>
<gene>
    <name evidence="2" type="ORF">METBISCDRAFT_24184</name>
</gene>
<dbReference type="Gene3D" id="3.40.50.1820">
    <property type="entry name" value="alpha/beta hydrolase"/>
    <property type="match status" value="1"/>
</dbReference>
<reference evidence="3" key="1">
    <citation type="journal article" date="2018" name="Nat. Microbiol.">
        <title>Leveraging single-cell genomics to expand the fungal tree of life.</title>
        <authorList>
            <person name="Ahrendt S.R."/>
            <person name="Quandt C.A."/>
            <person name="Ciobanu D."/>
            <person name="Clum A."/>
            <person name="Salamov A."/>
            <person name="Andreopoulos B."/>
            <person name="Cheng J.F."/>
            <person name="Woyke T."/>
            <person name="Pelin A."/>
            <person name="Henrissat B."/>
            <person name="Reynolds N.K."/>
            <person name="Benny G.L."/>
            <person name="Smith M.E."/>
            <person name="James T.Y."/>
            <person name="Grigoriev I.V."/>
        </authorList>
    </citation>
    <scope>NUCLEOTIDE SEQUENCE [LARGE SCALE GENOMIC DNA]</scope>
    <source>
        <strain evidence="3">Baker2002</strain>
    </source>
</reference>
<feature type="domain" description="AB hydrolase-1" evidence="1">
    <location>
        <begin position="48"/>
        <end position="316"/>
    </location>
</feature>
<dbReference type="InterPro" id="IPR029058">
    <property type="entry name" value="AB_hydrolase_fold"/>
</dbReference>
<dbReference type="EMBL" id="ML004485">
    <property type="protein sequence ID" value="RKP29476.1"/>
    <property type="molecule type" value="Genomic_DNA"/>
</dbReference>
<dbReference type="SUPFAM" id="SSF53474">
    <property type="entry name" value="alpha/beta-Hydrolases"/>
    <property type="match status" value="1"/>
</dbReference>
<evidence type="ECO:0000259" key="1">
    <source>
        <dbReference type="Pfam" id="PF12697"/>
    </source>
</evidence>
<dbReference type="OrthoDB" id="94039at2759"/>
<dbReference type="AlphaFoldDB" id="A0A4P9Z9S0"/>
<keyword evidence="2" id="KW-0378">Hydrolase</keyword>
<dbReference type="InterPro" id="IPR050228">
    <property type="entry name" value="Carboxylesterase_BioH"/>
</dbReference>
<dbReference type="PANTHER" id="PTHR43194">
    <property type="entry name" value="HYDROLASE ALPHA/BETA FOLD FAMILY"/>
    <property type="match status" value="1"/>
</dbReference>
<keyword evidence="3" id="KW-1185">Reference proteome</keyword>
<protein>
    <submittedName>
        <fullName evidence="2">Alpha/beta-hydrolase</fullName>
    </submittedName>
</protein>
<dbReference type="GO" id="GO:0016787">
    <property type="term" value="F:hydrolase activity"/>
    <property type="evidence" value="ECO:0007669"/>
    <property type="project" value="UniProtKB-KW"/>
</dbReference>
<evidence type="ECO:0000313" key="2">
    <source>
        <dbReference type="EMBL" id="RKP29476.1"/>
    </source>
</evidence>
<name>A0A4P9Z9S0_9ASCO</name>
<dbReference type="InterPro" id="IPR000073">
    <property type="entry name" value="AB_hydrolase_1"/>
</dbReference>
<dbReference type="PANTHER" id="PTHR43194:SF2">
    <property type="entry name" value="PEROXISOMAL MEMBRANE PROTEIN LPX1"/>
    <property type="match status" value="1"/>
</dbReference>